<dbReference type="PANTHER" id="PTHR46246:SF1">
    <property type="entry name" value="GUANOSINE-3',5'-BIS(DIPHOSPHATE) 3'-PYROPHOSPHOHYDROLASE MESH1"/>
    <property type="match status" value="1"/>
</dbReference>
<dbReference type="SUPFAM" id="SSF109604">
    <property type="entry name" value="HD-domain/PDEase-like"/>
    <property type="match status" value="1"/>
</dbReference>
<protein>
    <submittedName>
        <fullName evidence="1">Uncharacterized protein</fullName>
    </submittedName>
</protein>
<accession>A0A6V7V1N1</accession>
<gene>
    <name evidence="1" type="ORF">MENT_LOCUS19989</name>
</gene>
<name>A0A6V7V1N1_MELEN</name>
<dbReference type="Pfam" id="PF13328">
    <property type="entry name" value="HD_4"/>
    <property type="match status" value="1"/>
</dbReference>
<dbReference type="Gene3D" id="1.10.3210.10">
    <property type="entry name" value="Hypothetical protein af1432"/>
    <property type="match status" value="1"/>
</dbReference>
<dbReference type="OrthoDB" id="430679at2759"/>
<dbReference type="InterPro" id="IPR052194">
    <property type="entry name" value="MESH1"/>
</dbReference>
<dbReference type="PANTHER" id="PTHR46246">
    <property type="entry name" value="GUANOSINE-3',5'-BIS(DIPHOSPHATE) 3'-PYROPHOSPHOHYDROLASE MESH1"/>
    <property type="match status" value="1"/>
</dbReference>
<dbReference type="Proteomes" id="UP000580250">
    <property type="component" value="Unassembled WGS sequence"/>
</dbReference>
<comment type="caution">
    <text evidence="1">The sequence shown here is derived from an EMBL/GenBank/DDBJ whole genome shotgun (WGS) entry which is preliminary data.</text>
</comment>
<dbReference type="AlphaFoldDB" id="A0A6V7V1N1"/>
<reference evidence="1 2" key="1">
    <citation type="submission" date="2020-08" db="EMBL/GenBank/DDBJ databases">
        <authorList>
            <person name="Koutsovoulos G."/>
            <person name="Danchin GJ E."/>
        </authorList>
    </citation>
    <scope>NUCLEOTIDE SEQUENCE [LARGE SCALE GENOMIC DNA]</scope>
</reference>
<proteinExistence type="predicted"/>
<sequence length="201" mass="22919">MNGEEKNDSFQESNLYPELSEKSNVQLKSNEDMFIVIKAADFAARRHRFQMRRDGRTPYINHPVGVAYLLTSVGNITDPATLAAAYLHDTIEDTKTTFEELVEEFGTEIAEIVLECTDNTKLSKQERKNEQVEKASKCSHKVDYQIGNTKAGSPFSFLGSISLVRRFCVNHKICVLINLLKQNFRRFCVMCTECRNCGHLK</sequence>
<evidence type="ECO:0000313" key="1">
    <source>
        <dbReference type="EMBL" id="CAD2168609.1"/>
    </source>
</evidence>
<evidence type="ECO:0000313" key="2">
    <source>
        <dbReference type="Proteomes" id="UP000580250"/>
    </source>
</evidence>
<organism evidence="1 2">
    <name type="scientific">Meloidogyne enterolobii</name>
    <name type="common">Root-knot nematode worm</name>
    <name type="synonym">Meloidogyne mayaguensis</name>
    <dbReference type="NCBI Taxonomy" id="390850"/>
    <lineage>
        <taxon>Eukaryota</taxon>
        <taxon>Metazoa</taxon>
        <taxon>Ecdysozoa</taxon>
        <taxon>Nematoda</taxon>
        <taxon>Chromadorea</taxon>
        <taxon>Rhabditida</taxon>
        <taxon>Tylenchina</taxon>
        <taxon>Tylenchomorpha</taxon>
        <taxon>Tylenchoidea</taxon>
        <taxon>Meloidogynidae</taxon>
        <taxon>Meloidogyninae</taxon>
        <taxon>Meloidogyne</taxon>
    </lineage>
</organism>
<dbReference type="EMBL" id="CAJEWN010000143">
    <property type="protein sequence ID" value="CAD2168609.1"/>
    <property type="molecule type" value="Genomic_DNA"/>
</dbReference>
<dbReference type="GO" id="GO:0008893">
    <property type="term" value="F:guanosine-3',5'-bis(diphosphate) 3'-diphosphatase activity"/>
    <property type="evidence" value="ECO:0007669"/>
    <property type="project" value="TreeGrafter"/>
</dbReference>